<feature type="domain" description="PIN" evidence="9">
    <location>
        <begin position="5"/>
        <end position="121"/>
    </location>
</feature>
<keyword evidence="5 8" id="KW-0378">Hydrolase</keyword>
<dbReference type="EC" id="3.1.-.-" evidence="8"/>
<evidence type="ECO:0000313" key="11">
    <source>
        <dbReference type="Proteomes" id="UP001476282"/>
    </source>
</evidence>
<evidence type="ECO:0000256" key="1">
    <source>
        <dbReference type="ARBA" id="ARBA00001946"/>
    </source>
</evidence>
<evidence type="ECO:0000256" key="2">
    <source>
        <dbReference type="ARBA" id="ARBA00022649"/>
    </source>
</evidence>
<dbReference type="EMBL" id="BAABRI010000017">
    <property type="protein sequence ID" value="GAA5483786.1"/>
    <property type="molecule type" value="Genomic_DNA"/>
</dbReference>
<dbReference type="SUPFAM" id="SSF88723">
    <property type="entry name" value="PIN domain-like"/>
    <property type="match status" value="1"/>
</dbReference>
<evidence type="ECO:0000256" key="5">
    <source>
        <dbReference type="ARBA" id="ARBA00022801"/>
    </source>
</evidence>
<sequence length="128" mass="14615">MEANVLIDSNVYIDALREGRDPFKRISERFDLVDLVCCGVVKAEVLRGVVQPKLRDGLLRYIDVMQMVPTTASLWDEAWHLAWQLDRRGRVLPLQDIVIACCARRAGAAVMTNDKHFREIPDLQVIEP</sequence>
<accession>A0ABP9USX2</accession>
<keyword evidence="3 8" id="KW-0540">Nuclease</keyword>
<proteinExistence type="inferred from homology"/>
<protein>
    <recommendedName>
        <fullName evidence="8">Ribonuclease VapC</fullName>
        <shortName evidence="8">RNase VapC</shortName>
        <ecNumber evidence="8">3.1.-.-</ecNumber>
    </recommendedName>
    <alternativeName>
        <fullName evidence="8">Toxin VapC</fullName>
    </alternativeName>
</protein>
<dbReference type="PANTHER" id="PTHR33653:SF1">
    <property type="entry name" value="RIBONUCLEASE VAPC2"/>
    <property type="match status" value="1"/>
</dbReference>
<dbReference type="InterPro" id="IPR002716">
    <property type="entry name" value="PIN_dom"/>
</dbReference>
<dbReference type="HAMAP" id="MF_00265">
    <property type="entry name" value="VapC_Nob1"/>
    <property type="match status" value="1"/>
</dbReference>
<evidence type="ECO:0000256" key="3">
    <source>
        <dbReference type="ARBA" id="ARBA00022722"/>
    </source>
</evidence>
<keyword evidence="2 8" id="KW-1277">Toxin-antitoxin system</keyword>
<keyword evidence="4 8" id="KW-0479">Metal-binding</keyword>
<evidence type="ECO:0000259" key="9">
    <source>
        <dbReference type="Pfam" id="PF01850"/>
    </source>
</evidence>
<dbReference type="GO" id="GO:0004519">
    <property type="term" value="F:endonuclease activity"/>
    <property type="evidence" value="ECO:0007669"/>
    <property type="project" value="UniProtKB-KW"/>
</dbReference>
<dbReference type="Proteomes" id="UP001476282">
    <property type="component" value="Unassembled WGS sequence"/>
</dbReference>
<keyword evidence="11" id="KW-1185">Reference proteome</keyword>
<reference evidence="10 11" key="1">
    <citation type="submission" date="2024-02" db="EMBL/GenBank/DDBJ databases">
        <title>Haloferula sargassicola NBRC 104335.</title>
        <authorList>
            <person name="Ichikawa N."/>
            <person name="Katano-Makiyama Y."/>
            <person name="Hidaka K."/>
        </authorList>
    </citation>
    <scope>NUCLEOTIDE SEQUENCE [LARGE SCALE GENOMIC DNA]</scope>
    <source>
        <strain evidence="10 11">NBRC 104335</strain>
    </source>
</reference>
<keyword evidence="6 8" id="KW-0460">Magnesium</keyword>
<dbReference type="InterPro" id="IPR050556">
    <property type="entry name" value="Type_II_TA_system_RNase"/>
</dbReference>
<dbReference type="InterPro" id="IPR022907">
    <property type="entry name" value="VapC_family"/>
</dbReference>
<feature type="binding site" evidence="8">
    <location>
        <position position="8"/>
    </location>
    <ligand>
        <name>Mg(2+)</name>
        <dbReference type="ChEBI" id="CHEBI:18420"/>
    </ligand>
</feature>
<comment type="function">
    <text evidence="8">Toxic component of a toxin-antitoxin (TA) system. An RNase.</text>
</comment>
<organism evidence="10 11">
    <name type="scientific">Haloferula sargassicola</name>
    <dbReference type="NCBI Taxonomy" id="490096"/>
    <lineage>
        <taxon>Bacteria</taxon>
        <taxon>Pseudomonadati</taxon>
        <taxon>Verrucomicrobiota</taxon>
        <taxon>Verrucomicrobiia</taxon>
        <taxon>Verrucomicrobiales</taxon>
        <taxon>Verrucomicrobiaceae</taxon>
        <taxon>Haloferula</taxon>
    </lineage>
</organism>
<keyword evidence="10" id="KW-0255">Endonuclease</keyword>
<comment type="cofactor">
    <cofactor evidence="1 8">
        <name>Mg(2+)</name>
        <dbReference type="ChEBI" id="CHEBI:18420"/>
    </cofactor>
</comment>
<name>A0ABP9USX2_9BACT</name>
<dbReference type="Gene3D" id="3.40.50.1010">
    <property type="entry name" value="5'-nuclease"/>
    <property type="match status" value="1"/>
</dbReference>
<comment type="similarity">
    <text evidence="7 8">Belongs to the PINc/VapC protein family.</text>
</comment>
<dbReference type="Pfam" id="PF01850">
    <property type="entry name" value="PIN"/>
    <property type="match status" value="1"/>
</dbReference>
<evidence type="ECO:0000256" key="7">
    <source>
        <dbReference type="ARBA" id="ARBA00038093"/>
    </source>
</evidence>
<evidence type="ECO:0000256" key="4">
    <source>
        <dbReference type="ARBA" id="ARBA00022723"/>
    </source>
</evidence>
<dbReference type="PANTHER" id="PTHR33653">
    <property type="entry name" value="RIBONUCLEASE VAPC2"/>
    <property type="match status" value="1"/>
</dbReference>
<dbReference type="RefSeq" id="WP_353567891.1">
    <property type="nucleotide sequence ID" value="NZ_BAABRI010000017.1"/>
</dbReference>
<evidence type="ECO:0000256" key="6">
    <source>
        <dbReference type="ARBA" id="ARBA00022842"/>
    </source>
</evidence>
<feature type="binding site" evidence="8">
    <location>
        <position position="96"/>
    </location>
    <ligand>
        <name>Mg(2+)</name>
        <dbReference type="ChEBI" id="CHEBI:18420"/>
    </ligand>
</feature>
<dbReference type="InterPro" id="IPR029060">
    <property type="entry name" value="PIN-like_dom_sf"/>
</dbReference>
<gene>
    <name evidence="10" type="primary">vapC_3</name>
    <name evidence="8" type="synonym">vapC</name>
    <name evidence="10" type="ORF">Hsar01_03020</name>
</gene>
<keyword evidence="8" id="KW-0800">Toxin</keyword>
<evidence type="ECO:0000256" key="8">
    <source>
        <dbReference type="HAMAP-Rule" id="MF_00265"/>
    </source>
</evidence>
<comment type="caution">
    <text evidence="10">The sequence shown here is derived from an EMBL/GenBank/DDBJ whole genome shotgun (WGS) entry which is preliminary data.</text>
</comment>
<evidence type="ECO:0000313" key="10">
    <source>
        <dbReference type="EMBL" id="GAA5483786.1"/>
    </source>
</evidence>